<evidence type="ECO:0000313" key="2">
    <source>
        <dbReference type="Proteomes" id="UP000265520"/>
    </source>
</evidence>
<feature type="non-terminal residue" evidence="1">
    <location>
        <position position="61"/>
    </location>
</feature>
<dbReference type="EMBL" id="LXQA010076592">
    <property type="protein sequence ID" value="MCI10524.1"/>
    <property type="molecule type" value="Genomic_DNA"/>
</dbReference>
<reference evidence="1 2" key="1">
    <citation type="journal article" date="2018" name="Front. Plant Sci.">
        <title>Red Clover (Trifolium pratense) and Zigzag Clover (T. medium) - A Picture of Genomic Similarities and Differences.</title>
        <authorList>
            <person name="Dluhosova J."/>
            <person name="Istvanek J."/>
            <person name="Nedelnik J."/>
            <person name="Repkova J."/>
        </authorList>
    </citation>
    <scope>NUCLEOTIDE SEQUENCE [LARGE SCALE GENOMIC DNA]</scope>
    <source>
        <strain evidence="2">cv. 10/8</strain>
        <tissue evidence="1">Leaf</tissue>
    </source>
</reference>
<comment type="caution">
    <text evidence="1">The sequence shown here is derived from an EMBL/GenBank/DDBJ whole genome shotgun (WGS) entry which is preliminary data.</text>
</comment>
<evidence type="ECO:0000313" key="1">
    <source>
        <dbReference type="EMBL" id="MCI10524.1"/>
    </source>
</evidence>
<organism evidence="1 2">
    <name type="scientific">Trifolium medium</name>
    <dbReference type="NCBI Taxonomy" id="97028"/>
    <lineage>
        <taxon>Eukaryota</taxon>
        <taxon>Viridiplantae</taxon>
        <taxon>Streptophyta</taxon>
        <taxon>Embryophyta</taxon>
        <taxon>Tracheophyta</taxon>
        <taxon>Spermatophyta</taxon>
        <taxon>Magnoliopsida</taxon>
        <taxon>eudicotyledons</taxon>
        <taxon>Gunneridae</taxon>
        <taxon>Pentapetalae</taxon>
        <taxon>rosids</taxon>
        <taxon>fabids</taxon>
        <taxon>Fabales</taxon>
        <taxon>Fabaceae</taxon>
        <taxon>Papilionoideae</taxon>
        <taxon>50 kb inversion clade</taxon>
        <taxon>NPAAA clade</taxon>
        <taxon>Hologalegina</taxon>
        <taxon>IRL clade</taxon>
        <taxon>Trifolieae</taxon>
        <taxon>Trifolium</taxon>
    </lineage>
</organism>
<name>A0A392PFE1_9FABA</name>
<proteinExistence type="predicted"/>
<accession>A0A392PFE1</accession>
<dbReference type="Proteomes" id="UP000265520">
    <property type="component" value="Unassembled WGS sequence"/>
</dbReference>
<protein>
    <submittedName>
        <fullName evidence="1">Uncharacterized protein</fullName>
    </submittedName>
</protein>
<keyword evidence="2" id="KW-1185">Reference proteome</keyword>
<sequence length="61" mass="6765">MTENEDVDLEKRGVRLRDERERENGRWPVSILVVVVENKVVSKVAGDVNTGLGMATGAHEC</sequence>
<dbReference type="AlphaFoldDB" id="A0A392PFE1"/>